<dbReference type="Proteomes" id="UP000054630">
    <property type="component" value="Unassembled WGS sequence"/>
</dbReference>
<gene>
    <name evidence="1" type="ORF">T07_4524</name>
</gene>
<evidence type="ECO:0000313" key="1">
    <source>
        <dbReference type="EMBL" id="KRX21600.1"/>
    </source>
</evidence>
<protein>
    <submittedName>
        <fullName evidence="1">Uncharacterized protein</fullName>
    </submittedName>
</protein>
<comment type="caution">
    <text evidence="1">The sequence shown here is derived from an EMBL/GenBank/DDBJ whole genome shotgun (WGS) entry which is preliminary data.</text>
</comment>
<organism evidence="1 2">
    <name type="scientific">Trichinella nelsoni</name>
    <dbReference type="NCBI Taxonomy" id="6336"/>
    <lineage>
        <taxon>Eukaryota</taxon>
        <taxon>Metazoa</taxon>
        <taxon>Ecdysozoa</taxon>
        <taxon>Nematoda</taxon>
        <taxon>Enoplea</taxon>
        <taxon>Dorylaimia</taxon>
        <taxon>Trichinellida</taxon>
        <taxon>Trichinellidae</taxon>
        <taxon>Trichinella</taxon>
    </lineage>
</organism>
<evidence type="ECO:0000313" key="2">
    <source>
        <dbReference type="Proteomes" id="UP000054630"/>
    </source>
</evidence>
<dbReference type="EMBL" id="JYDL01000038">
    <property type="protein sequence ID" value="KRX21600.1"/>
    <property type="molecule type" value="Genomic_DNA"/>
</dbReference>
<keyword evidence="2" id="KW-1185">Reference proteome</keyword>
<reference evidence="1 2" key="1">
    <citation type="submission" date="2015-01" db="EMBL/GenBank/DDBJ databases">
        <title>Evolution of Trichinella species and genotypes.</title>
        <authorList>
            <person name="Korhonen P.K."/>
            <person name="Edoardo P."/>
            <person name="Giuseppe L.R."/>
            <person name="Gasser R.B."/>
        </authorList>
    </citation>
    <scope>NUCLEOTIDE SEQUENCE [LARGE SCALE GENOMIC DNA]</scope>
    <source>
        <strain evidence="1">ISS37</strain>
    </source>
</reference>
<name>A0A0V0S4C5_9BILA</name>
<dbReference type="OrthoDB" id="5912228at2759"/>
<sequence length="68" mass="7684">MTIIQPEPKKVEQLDHFRSAANVGKCTTNNSPGCFSTDQTIHDGDVSLTTSFKTLIIITKREQHFDYQ</sequence>
<accession>A0A0V0S4C5</accession>
<proteinExistence type="predicted"/>
<dbReference type="AlphaFoldDB" id="A0A0V0S4C5"/>